<reference evidence="2" key="1">
    <citation type="submission" date="2020-11" db="EMBL/GenBank/DDBJ databases">
        <authorList>
            <consortium name="DOE Joint Genome Institute"/>
            <person name="Ahrendt S."/>
            <person name="Riley R."/>
            <person name="Andreopoulos W."/>
            <person name="Labutti K."/>
            <person name="Pangilinan J."/>
            <person name="Ruiz-Duenas F.J."/>
            <person name="Barrasa J.M."/>
            <person name="Sanchez-Garcia M."/>
            <person name="Camarero S."/>
            <person name="Miyauchi S."/>
            <person name="Serrano A."/>
            <person name="Linde D."/>
            <person name="Babiker R."/>
            <person name="Drula E."/>
            <person name="Ayuso-Fernandez I."/>
            <person name="Pacheco R."/>
            <person name="Padilla G."/>
            <person name="Ferreira P."/>
            <person name="Barriuso J."/>
            <person name="Kellner H."/>
            <person name="Castanera R."/>
            <person name="Alfaro M."/>
            <person name="Ramirez L."/>
            <person name="Pisabarro A.G."/>
            <person name="Kuo A."/>
            <person name="Tritt A."/>
            <person name="Lipzen A."/>
            <person name="He G."/>
            <person name="Yan M."/>
            <person name="Ng V."/>
            <person name="Cullen D."/>
            <person name="Martin F."/>
            <person name="Rosso M.-N."/>
            <person name="Henrissat B."/>
            <person name="Hibbett D."/>
            <person name="Martinez A.T."/>
            <person name="Grigoriev I.V."/>
        </authorList>
    </citation>
    <scope>NUCLEOTIDE SEQUENCE</scope>
    <source>
        <strain evidence="2">AH 40177</strain>
    </source>
</reference>
<feature type="compositionally biased region" description="Polar residues" evidence="1">
    <location>
        <begin position="42"/>
        <end position="55"/>
    </location>
</feature>
<keyword evidence="3" id="KW-1185">Reference proteome</keyword>
<sequence>MLETSTAGPQMFSNAGHFDITNSIFVTSNAPPTIASPAVSRSPLNTPRDLSSESGSIPILDNSGSVSLVDSEVYARLLLPLKKGYPLWKPKPDEHLPEEYRRVGVSIE</sequence>
<accession>A0A9P5PXK1</accession>
<dbReference type="EMBL" id="JADNRY010000046">
    <property type="protein sequence ID" value="KAF9069895.1"/>
    <property type="molecule type" value="Genomic_DNA"/>
</dbReference>
<organism evidence="2 3">
    <name type="scientific">Rhodocollybia butyracea</name>
    <dbReference type="NCBI Taxonomy" id="206335"/>
    <lineage>
        <taxon>Eukaryota</taxon>
        <taxon>Fungi</taxon>
        <taxon>Dikarya</taxon>
        <taxon>Basidiomycota</taxon>
        <taxon>Agaricomycotina</taxon>
        <taxon>Agaricomycetes</taxon>
        <taxon>Agaricomycetidae</taxon>
        <taxon>Agaricales</taxon>
        <taxon>Marasmiineae</taxon>
        <taxon>Omphalotaceae</taxon>
        <taxon>Rhodocollybia</taxon>
    </lineage>
</organism>
<gene>
    <name evidence="2" type="ORF">BDP27DRAFT_663833</name>
</gene>
<comment type="caution">
    <text evidence="2">The sequence shown here is derived from an EMBL/GenBank/DDBJ whole genome shotgun (WGS) entry which is preliminary data.</text>
</comment>
<evidence type="ECO:0000313" key="3">
    <source>
        <dbReference type="Proteomes" id="UP000772434"/>
    </source>
</evidence>
<dbReference type="OrthoDB" id="3070764at2759"/>
<name>A0A9P5PXK1_9AGAR</name>
<proteinExistence type="predicted"/>
<evidence type="ECO:0000313" key="2">
    <source>
        <dbReference type="EMBL" id="KAF9069895.1"/>
    </source>
</evidence>
<evidence type="ECO:0000256" key="1">
    <source>
        <dbReference type="SAM" id="MobiDB-lite"/>
    </source>
</evidence>
<dbReference type="AlphaFoldDB" id="A0A9P5PXK1"/>
<protein>
    <submittedName>
        <fullName evidence="2">Uncharacterized protein</fullName>
    </submittedName>
</protein>
<feature type="region of interest" description="Disordered" evidence="1">
    <location>
        <begin position="34"/>
        <end position="56"/>
    </location>
</feature>
<dbReference type="Proteomes" id="UP000772434">
    <property type="component" value="Unassembled WGS sequence"/>
</dbReference>